<sequence length="299" mass="34617">MSLSQSKKHRLSVSPTRSHLPKCKVLDKEPEYSLLPPRSTAVQAKEKLRSLYDSGVEDSQVTSQEYVENLDYYASKHEESHQPASLEFRQSDVVEILESDEETNMFNRNSVTELKRTSVQVDLTMHSLTAEIKLLKNQISILEIEKNSSELRVQHLHSRCNELTEKVLSLRAHAQCQATNHAFSKAEMKDKLEESLKAEERTKVNSNRWLERYVLQKEKLRRHENALATERHHKAKELNEVIQRAEKAETAAMFWRQEYVRTAEELRNAASDLLTNGDKMIALANTNPLHGTQKPWQFK</sequence>
<comment type="caution">
    <text evidence="1">The sequence shown here is derived from an EMBL/GenBank/DDBJ whole genome shotgun (WGS) entry which is preliminary data.</text>
</comment>
<organism evidence="1 2">
    <name type="scientific">Lentinula aff. lateritia</name>
    <dbReference type="NCBI Taxonomy" id="2804960"/>
    <lineage>
        <taxon>Eukaryota</taxon>
        <taxon>Fungi</taxon>
        <taxon>Dikarya</taxon>
        <taxon>Basidiomycota</taxon>
        <taxon>Agaricomycotina</taxon>
        <taxon>Agaricomycetes</taxon>
        <taxon>Agaricomycetidae</taxon>
        <taxon>Agaricales</taxon>
        <taxon>Marasmiineae</taxon>
        <taxon>Omphalotaceae</taxon>
        <taxon>Lentinula</taxon>
    </lineage>
</organism>
<evidence type="ECO:0000313" key="2">
    <source>
        <dbReference type="Proteomes" id="UP001163835"/>
    </source>
</evidence>
<dbReference type="EMBL" id="MU796880">
    <property type="protein sequence ID" value="KAJ3803739.1"/>
    <property type="molecule type" value="Genomic_DNA"/>
</dbReference>
<protein>
    <submittedName>
        <fullName evidence="1">Uncharacterized protein</fullName>
    </submittedName>
</protein>
<reference evidence="1" key="1">
    <citation type="submission" date="2022-09" db="EMBL/GenBank/DDBJ databases">
        <title>A Global Phylogenomic Analysis of the Shiitake Genus Lentinula.</title>
        <authorList>
            <consortium name="DOE Joint Genome Institute"/>
            <person name="Sierra-Patev S."/>
            <person name="Min B."/>
            <person name="Naranjo-Ortiz M."/>
            <person name="Looney B."/>
            <person name="Konkel Z."/>
            <person name="Slot J.C."/>
            <person name="Sakamoto Y."/>
            <person name="Steenwyk J.L."/>
            <person name="Rokas A."/>
            <person name="Carro J."/>
            <person name="Camarero S."/>
            <person name="Ferreira P."/>
            <person name="Molpeceres G."/>
            <person name="Ruiz-Duenas F.J."/>
            <person name="Serrano A."/>
            <person name="Henrissat B."/>
            <person name="Drula E."/>
            <person name="Hughes K.W."/>
            <person name="Mata J.L."/>
            <person name="Ishikawa N.K."/>
            <person name="Vargas-Isla R."/>
            <person name="Ushijima S."/>
            <person name="Smith C.A."/>
            <person name="Ahrendt S."/>
            <person name="Andreopoulos W."/>
            <person name="He G."/>
            <person name="Labutti K."/>
            <person name="Lipzen A."/>
            <person name="Ng V."/>
            <person name="Riley R."/>
            <person name="Sandor L."/>
            <person name="Barry K."/>
            <person name="Martinez A.T."/>
            <person name="Xiao Y."/>
            <person name="Gibbons J.G."/>
            <person name="Terashima K."/>
            <person name="Grigoriev I.V."/>
            <person name="Hibbett D.S."/>
        </authorList>
    </citation>
    <scope>NUCLEOTIDE SEQUENCE</scope>
    <source>
        <strain evidence="1">TMI1499</strain>
    </source>
</reference>
<proteinExistence type="predicted"/>
<evidence type="ECO:0000313" key="1">
    <source>
        <dbReference type="EMBL" id="KAJ3803739.1"/>
    </source>
</evidence>
<accession>A0ACC1TG64</accession>
<gene>
    <name evidence="1" type="ORF">F5876DRAFT_71208</name>
</gene>
<keyword evidence="2" id="KW-1185">Reference proteome</keyword>
<dbReference type="Proteomes" id="UP001163835">
    <property type="component" value="Unassembled WGS sequence"/>
</dbReference>
<name>A0ACC1TG64_9AGAR</name>